<evidence type="ECO:0000256" key="8">
    <source>
        <dbReference type="SAM" id="MobiDB-lite"/>
    </source>
</evidence>
<dbReference type="GO" id="GO:0042026">
    <property type="term" value="P:protein refolding"/>
    <property type="evidence" value="ECO:0007669"/>
    <property type="project" value="TreeGrafter"/>
</dbReference>
<dbReference type="Proteomes" id="UP000298327">
    <property type="component" value="Unassembled WGS sequence"/>
</dbReference>
<dbReference type="InterPro" id="IPR036410">
    <property type="entry name" value="HSP_DnaJ_Cys-rich_dom_sf"/>
</dbReference>
<dbReference type="SUPFAM" id="SSF46565">
    <property type="entry name" value="Chaperone J-domain"/>
    <property type="match status" value="1"/>
</dbReference>
<dbReference type="Pfam" id="PF00226">
    <property type="entry name" value="DnaJ"/>
    <property type="match status" value="1"/>
</dbReference>
<evidence type="ECO:0000256" key="3">
    <source>
        <dbReference type="ARBA" id="ARBA00022771"/>
    </source>
</evidence>
<dbReference type="PROSITE" id="PS51188">
    <property type="entry name" value="ZF_CR"/>
    <property type="match status" value="1"/>
</dbReference>
<dbReference type="Gene3D" id="2.10.230.10">
    <property type="entry name" value="Heat shock protein DnaJ, cysteine-rich domain"/>
    <property type="match status" value="1"/>
</dbReference>
<dbReference type="PANTHER" id="PTHR43096:SF52">
    <property type="entry name" value="DNAJ HOMOLOG 1, MITOCHONDRIAL-RELATED"/>
    <property type="match status" value="1"/>
</dbReference>
<dbReference type="InterPro" id="IPR001305">
    <property type="entry name" value="HSP_DnaJ_Cys-rich_dom"/>
</dbReference>
<evidence type="ECO:0000256" key="7">
    <source>
        <dbReference type="PROSITE-ProRule" id="PRU00546"/>
    </source>
</evidence>
<dbReference type="InterPro" id="IPR001623">
    <property type="entry name" value="DnaJ_domain"/>
</dbReference>
<evidence type="ECO:0000256" key="5">
    <source>
        <dbReference type="ARBA" id="ARBA00023186"/>
    </source>
</evidence>
<dbReference type="InterPro" id="IPR008971">
    <property type="entry name" value="HSP40/DnaJ_pept-bd"/>
</dbReference>
<dbReference type="Gene3D" id="1.10.287.110">
    <property type="entry name" value="DnaJ domain"/>
    <property type="match status" value="1"/>
</dbReference>
<feature type="zinc finger region" description="CR-type" evidence="7">
    <location>
        <begin position="205"/>
        <end position="286"/>
    </location>
</feature>
<dbReference type="CDD" id="cd10719">
    <property type="entry name" value="DnaJ_zf"/>
    <property type="match status" value="1"/>
</dbReference>
<feature type="compositionally biased region" description="Polar residues" evidence="8">
    <location>
        <begin position="446"/>
        <end position="455"/>
    </location>
</feature>
<dbReference type="GO" id="GO:0051082">
    <property type="term" value="F:unfolded protein binding"/>
    <property type="evidence" value="ECO:0007669"/>
    <property type="project" value="InterPro"/>
</dbReference>
<dbReference type="AlphaFoldDB" id="A0A4Y9YU40"/>
<dbReference type="SMART" id="SM00271">
    <property type="entry name" value="DnaJ"/>
    <property type="match status" value="1"/>
</dbReference>
<dbReference type="PRINTS" id="PR00625">
    <property type="entry name" value="JDOMAIN"/>
</dbReference>
<dbReference type="HAMAP" id="MF_01152">
    <property type="entry name" value="DnaJ"/>
    <property type="match status" value="1"/>
</dbReference>
<organism evidence="11 12">
    <name type="scientific">Dentipellis fragilis</name>
    <dbReference type="NCBI Taxonomy" id="205917"/>
    <lineage>
        <taxon>Eukaryota</taxon>
        <taxon>Fungi</taxon>
        <taxon>Dikarya</taxon>
        <taxon>Basidiomycota</taxon>
        <taxon>Agaricomycotina</taxon>
        <taxon>Agaricomycetes</taxon>
        <taxon>Russulales</taxon>
        <taxon>Hericiaceae</taxon>
        <taxon>Dentipellis</taxon>
    </lineage>
</organism>
<dbReference type="PANTHER" id="PTHR43096">
    <property type="entry name" value="DNAJ HOMOLOG 1, MITOCHONDRIAL-RELATED"/>
    <property type="match status" value="1"/>
</dbReference>
<dbReference type="GO" id="GO:0009408">
    <property type="term" value="P:response to heat"/>
    <property type="evidence" value="ECO:0007669"/>
    <property type="project" value="InterPro"/>
</dbReference>
<evidence type="ECO:0000256" key="6">
    <source>
        <dbReference type="ARBA" id="ARBA00072890"/>
    </source>
</evidence>
<dbReference type="PROSITE" id="PS00636">
    <property type="entry name" value="DNAJ_1"/>
    <property type="match status" value="1"/>
</dbReference>
<evidence type="ECO:0000259" key="10">
    <source>
        <dbReference type="PROSITE" id="PS51188"/>
    </source>
</evidence>
<feature type="domain" description="J" evidence="9">
    <location>
        <begin position="70"/>
        <end position="134"/>
    </location>
</feature>
<comment type="caution">
    <text evidence="11">The sequence shown here is derived from an EMBL/GenBank/DDBJ whole genome shotgun (WGS) entry which is preliminary data.</text>
</comment>
<dbReference type="InterPro" id="IPR012724">
    <property type="entry name" value="DnaJ"/>
</dbReference>
<dbReference type="CDD" id="cd10747">
    <property type="entry name" value="DnaJ_C"/>
    <property type="match status" value="1"/>
</dbReference>
<dbReference type="STRING" id="205917.A0A4Y9YU40"/>
<keyword evidence="2" id="KW-0677">Repeat</keyword>
<dbReference type="CDD" id="cd06257">
    <property type="entry name" value="DnaJ"/>
    <property type="match status" value="1"/>
</dbReference>
<keyword evidence="4 7" id="KW-0862">Zinc</keyword>
<evidence type="ECO:0000313" key="12">
    <source>
        <dbReference type="Proteomes" id="UP000298327"/>
    </source>
</evidence>
<evidence type="ECO:0000256" key="2">
    <source>
        <dbReference type="ARBA" id="ARBA00022737"/>
    </source>
</evidence>
<evidence type="ECO:0000256" key="1">
    <source>
        <dbReference type="ARBA" id="ARBA00022723"/>
    </source>
</evidence>
<dbReference type="Pfam" id="PF00684">
    <property type="entry name" value="DnaJ_CXXCXGXG"/>
    <property type="match status" value="1"/>
</dbReference>
<dbReference type="Pfam" id="PF01556">
    <property type="entry name" value="DnaJ_C"/>
    <property type="match status" value="1"/>
</dbReference>
<keyword evidence="5" id="KW-0143">Chaperone</keyword>
<dbReference type="GO" id="GO:0008270">
    <property type="term" value="F:zinc ion binding"/>
    <property type="evidence" value="ECO:0007669"/>
    <property type="project" value="UniProtKB-KW"/>
</dbReference>
<dbReference type="SUPFAM" id="SSF49493">
    <property type="entry name" value="HSP40/DnaJ peptide-binding domain"/>
    <property type="match status" value="2"/>
</dbReference>
<dbReference type="FunFam" id="2.10.230.10:FF:000001">
    <property type="entry name" value="DnaJ subfamily A member 2"/>
    <property type="match status" value="1"/>
</dbReference>
<protein>
    <recommendedName>
        <fullName evidence="6">DnaJ homolog 1, mitochondrial</fullName>
    </recommendedName>
</protein>
<reference evidence="11 12" key="1">
    <citation type="submission" date="2019-02" db="EMBL/GenBank/DDBJ databases">
        <title>Genome sequencing of the rare red list fungi Dentipellis fragilis.</title>
        <authorList>
            <person name="Buettner E."/>
            <person name="Kellner H."/>
        </authorList>
    </citation>
    <scope>NUCLEOTIDE SEQUENCE [LARGE SCALE GENOMIC DNA]</scope>
    <source>
        <strain evidence="11 12">DSM 105465</strain>
    </source>
</reference>
<gene>
    <name evidence="11" type="ORF">EVG20_g5657</name>
</gene>
<dbReference type="InterPro" id="IPR036869">
    <property type="entry name" value="J_dom_sf"/>
</dbReference>
<dbReference type="InterPro" id="IPR002939">
    <property type="entry name" value="DnaJ_C"/>
</dbReference>
<evidence type="ECO:0000256" key="4">
    <source>
        <dbReference type="ARBA" id="ARBA00022833"/>
    </source>
</evidence>
<sequence>MPPRISPQGVYSFISFYSCARFPGRISPNSRSVCLQVGRPQISVKHFRGIGHAVHKRHFHASSASHAPKDPYQVLGVSRDASAADIKKVYFSLARKYHPDTNPDKNAKQKFVEIQEAYDTLKDEKKRAAYDKFGAASQQPGFDPDAFSRSSFGGAGGFGGFQDMSGAFGGARGQSDLFEQLFGAFSGEGDIEATVGVSFMDAAKGAKRTVNIHPVANCNTCSGSGLKAGAKRSTCPSCGGSGTRTFVIDNGFQMASTCPTCSGTGTAIPHGSQCGDCAGVGKVRTRKSVQVDIPAGVEDGMTIRIPNAGNAPVTGKGPAGDLLVRVNVAASKVFRRQGANLYHEARIPVHTALLGGRVRVPTLDGEVDVRVPGGTQQGEEMVLKGRGVASVMGRDKGDLFVTFFVQLPRSLSQRQREILQQYADDVEGRSPDQASKSSEDSSNDSVTGQSSAGNRSTKDSVESDNGTAFSTPPLSPSTSDAWLSRAWRRIKALIRF</sequence>
<feature type="domain" description="CR-type" evidence="10">
    <location>
        <begin position="205"/>
        <end position="286"/>
    </location>
</feature>
<name>A0A4Y9YU40_9AGAM</name>
<dbReference type="EMBL" id="SEOQ01000342">
    <property type="protein sequence ID" value="TFY65273.1"/>
    <property type="molecule type" value="Genomic_DNA"/>
</dbReference>
<dbReference type="PROSITE" id="PS50076">
    <property type="entry name" value="DNAJ_2"/>
    <property type="match status" value="1"/>
</dbReference>
<keyword evidence="1 7" id="KW-0479">Metal-binding</keyword>
<evidence type="ECO:0000313" key="11">
    <source>
        <dbReference type="EMBL" id="TFY65273.1"/>
    </source>
</evidence>
<keyword evidence="12" id="KW-1185">Reference proteome</keyword>
<dbReference type="InterPro" id="IPR018253">
    <property type="entry name" value="DnaJ_domain_CS"/>
</dbReference>
<evidence type="ECO:0000259" key="9">
    <source>
        <dbReference type="PROSITE" id="PS50076"/>
    </source>
</evidence>
<dbReference type="OrthoDB" id="10256793at2759"/>
<dbReference type="Gene3D" id="2.60.260.20">
    <property type="entry name" value="Urease metallochaperone UreE, N-terminal domain"/>
    <property type="match status" value="2"/>
</dbReference>
<dbReference type="GO" id="GO:0031072">
    <property type="term" value="F:heat shock protein binding"/>
    <property type="evidence" value="ECO:0007669"/>
    <property type="project" value="InterPro"/>
</dbReference>
<keyword evidence="3 7" id="KW-0863">Zinc-finger</keyword>
<dbReference type="GO" id="GO:0005737">
    <property type="term" value="C:cytoplasm"/>
    <property type="evidence" value="ECO:0007669"/>
    <property type="project" value="TreeGrafter"/>
</dbReference>
<proteinExistence type="inferred from homology"/>
<feature type="compositionally biased region" description="Polar residues" evidence="8">
    <location>
        <begin position="463"/>
        <end position="479"/>
    </location>
</feature>
<dbReference type="FunFam" id="2.60.260.20:FF:000005">
    <property type="entry name" value="Chaperone protein dnaJ 1, mitochondrial"/>
    <property type="match status" value="1"/>
</dbReference>
<dbReference type="GO" id="GO:0005524">
    <property type="term" value="F:ATP binding"/>
    <property type="evidence" value="ECO:0007669"/>
    <property type="project" value="InterPro"/>
</dbReference>
<feature type="region of interest" description="Disordered" evidence="8">
    <location>
        <begin position="423"/>
        <end position="479"/>
    </location>
</feature>
<dbReference type="SUPFAM" id="SSF57938">
    <property type="entry name" value="DnaJ/Hsp40 cysteine-rich domain"/>
    <property type="match status" value="1"/>
</dbReference>
<dbReference type="PROSITE" id="PS51257">
    <property type="entry name" value="PROKAR_LIPOPROTEIN"/>
    <property type="match status" value="1"/>
</dbReference>
<accession>A0A4Y9YU40</accession>